<dbReference type="NCBIfam" id="TIGR00678">
    <property type="entry name" value="holB"/>
    <property type="match status" value="1"/>
</dbReference>
<dbReference type="RefSeq" id="WP_346050908.1">
    <property type="nucleotide sequence ID" value="NZ_JAYGII010000008.1"/>
</dbReference>
<dbReference type="Proteomes" id="UP001302316">
    <property type="component" value="Unassembled WGS sequence"/>
</dbReference>
<name>A0AAP6JE24_9GAMM</name>
<evidence type="ECO:0000256" key="2">
    <source>
        <dbReference type="ARBA" id="ARBA00022932"/>
    </source>
</evidence>
<evidence type="ECO:0000313" key="5">
    <source>
        <dbReference type="Proteomes" id="UP001302316"/>
    </source>
</evidence>
<dbReference type="GO" id="GO:0008408">
    <property type="term" value="F:3'-5' exonuclease activity"/>
    <property type="evidence" value="ECO:0007669"/>
    <property type="project" value="InterPro"/>
</dbReference>
<proteinExistence type="predicted"/>
<dbReference type="GO" id="GO:0006261">
    <property type="term" value="P:DNA-templated DNA replication"/>
    <property type="evidence" value="ECO:0007669"/>
    <property type="project" value="TreeGrafter"/>
</dbReference>
<accession>A0AAP6JE24</accession>
<gene>
    <name evidence="4" type="primary">holB</name>
    <name evidence="4" type="ORF">VCB98_05545</name>
</gene>
<dbReference type="AlphaFoldDB" id="A0AAP6JE24"/>
<evidence type="ECO:0000256" key="1">
    <source>
        <dbReference type="ARBA" id="ARBA00012417"/>
    </source>
</evidence>
<dbReference type="InterPro" id="IPR004622">
    <property type="entry name" value="DNA_pol_HolB"/>
</dbReference>
<sequence length="352" mass="38810">MGEAPEHPSTREPLPWQHQAWERLMRHHREGRMPHALLLSGPRGVGKRLFAEAFIQARLCRHPRAQGTACGECDGCRQFLAGSHADYRSVGIEAKRRNILIDQLRQLTEWLSLTASSESGKHALIEPAERMTTGAANSLLKTLEEPPGNTVMVLISALPGRLPATVRSRSQVLELPRPTRDEALAWLLKQPLQETQATEADRAEALAMADGSPLAALSWLESGGLGRARESSGALLAVASGRESLVAAAERLSKQELTALLQWWRIWLEALIRRGQAGPGFSSPLLDDDNAELQKLLKAIDWKAAHELHQALDDAERRADSANPQLLIESLLGRWYAASRPTQRAKHSEARA</sequence>
<organism evidence="4 5">
    <name type="scientific">Natronospira elongata</name>
    <dbReference type="NCBI Taxonomy" id="3110268"/>
    <lineage>
        <taxon>Bacteria</taxon>
        <taxon>Pseudomonadati</taxon>
        <taxon>Pseudomonadota</taxon>
        <taxon>Gammaproteobacteria</taxon>
        <taxon>Natronospirales</taxon>
        <taxon>Natronospiraceae</taxon>
        <taxon>Natronospira</taxon>
    </lineage>
</organism>
<reference evidence="4 5" key="1">
    <citation type="submission" date="2023-12" db="EMBL/GenBank/DDBJ databases">
        <title>Whole-genome sequencing of halo(alkali)philic microorganisms from hypersaline lakes.</title>
        <authorList>
            <person name="Sorokin D.Y."/>
            <person name="Merkel A.Y."/>
            <person name="Messina E."/>
            <person name="Yakimov M."/>
        </authorList>
    </citation>
    <scope>NUCLEOTIDE SEQUENCE [LARGE SCALE GENOMIC DNA]</scope>
    <source>
        <strain evidence="4 5">AB-CW1</strain>
    </source>
</reference>
<dbReference type="InterPro" id="IPR027417">
    <property type="entry name" value="P-loop_NTPase"/>
</dbReference>
<keyword evidence="4" id="KW-0808">Transferase</keyword>
<comment type="catalytic activity">
    <reaction evidence="3">
        <text>DNA(n) + a 2'-deoxyribonucleoside 5'-triphosphate = DNA(n+1) + diphosphate</text>
        <dbReference type="Rhea" id="RHEA:22508"/>
        <dbReference type="Rhea" id="RHEA-COMP:17339"/>
        <dbReference type="Rhea" id="RHEA-COMP:17340"/>
        <dbReference type="ChEBI" id="CHEBI:33019"/>
        <dbReference type="ChEBI" id="CHEBI:61560"/>
        <dbReference type="ChEBI" id="CHEBI:173112"/>
        <dbReference type="EC" id="2.7.7.7"/>
    </reaction>
</comment>
<dbReference type="Gene3D" id="3.40.50.300">
    <property type="entry name" value="P-loop containing nucleotide triphosphate hydrolases"/>
    <property type="match status" value="1"/>
</dbReference>
<dbReference type="GO" id="GO:0009360">
    <property type="term" value="C:DNA polymerase III complex"/>
    <property type="evidence" value="ECO:0007669"/>
    <property type="project" value="TreeGrafter"/>
</dbReference>
<evidence type="ECO:0000313" key="4">
    <source>
        <dbReference type="EMBL" id="MEA5445278.1"/>
    </source>
</evidence>
<keyword evidence="2" id="KW-0239">DNA-directed DNA polymerase</keyword>
<dbReference type="PANTHER" id="PTHR11669:SF8">
    <property type="entry name" value="DNA POLYMERASE III SUBUNIT DELTA"/>
    <property type="match status" value="1"/>
</dbReference>
<protein>
    <recommendedName>
        <fullName evidence="1">DNA-directed DNA polymerase</fullName>
        <ecNumber evidence="1">2.7.7.7</ecNumber>
    </recommendedName>
</protein>
<dbReference type="PANTHER" id="PTHR11669">
    <property type="entry name" value="REPLICATION FACTOR C / DNA POLYMERASE III GAMMA-TAU SUBUNIT"/>
    <property type="match status" value="1"/>
</dbReference>
<evidence type="ECO:0000256" key="3">
    <source>
        <dbReference type="ARBA" id="ARBA00049244"/>
    </source>
</evidence>
<dbReference type="SUPFAM" id="SSF52540">
    <property type="entry name" value="P-loop containing nucleoside triphosphate hydrolases"/>
    <property type="match status" value="1"/>
</dbReference>
<dbReference type="Pfam" id="PF13177">
    <property type="entry name" value="DNA_pol3_delta2"/>
    <property type="match status" value="1"/>
</dbReference>
<dbReference type="EMBL" id="JAYGII010000008">
    <property type="protein sequence ID" value="MEA5445278.1"/>
    <property type="molecule type" value="Genomic_DNA"/>
</dbReference>
<dbReference type="InterPro" id="IPR050238">
    <property type="entry name" value="DNA_Rep/Repair_Clamp_Loader"/>
</dbReference>
<dbReference type="GO" id="GO:0003887">
    <property type="term" value="F:DNA-directed DNA polymerase activity"/>
    <property type="evidence" value="ECO:0007669"/>
    <property type="project" value="UniProtKB-KW"/>
</dbReference>
<dbReference type="EC" id="2.7.7.7" evidence="1"/>
<keyword evidence="5" id="KW-1185">Reference proteome</keyword>
<comment type="caution">
    <text evidence="4">The sequence shown here is derived from an EMBL/GenBank/DDBJ whole genome shotgun (WGS) entry which is preliminary data.</text>
</comment>
<keyword evidence="4" id="KW-0548">Nucleotidyltransferase</keyword>